<dbReference type="SUPFAM" id="SSF57783">
    <property type="entry name" value="Zinc beta-ribbon"/>
    <property type="match status" value="1"/>
</dbReference>
<dbReference type="SUPFAM" id="SSF52980">
    <property type="entry name" value="Restriction endonuclease-like"/>
    <property type="match status" value="1"/>
</dbReference>
<dbReference type="GO" id="GO:0006265">
    <property type="term" value="P:DNA topological change"/>
    <property type="evidence" value="ECO:0007669"/>
    <property type="project" value="InterPro"/>
</dbReference>
<dbReference type="GO" id="GO:0009307">
    <property type="term" value="P:DNA restriction-modification system"/>
    <property type="evidence" value="ECO:0007669"/>
    <property type="project" value="InterPro"/>
</dbReference>
<evidence type="ECO:0000259" key="4">
    <source>
        <dbReference type="Pfam" id="PF04471"/>
    </source>
</evidence>
<evidence type="ECO:0000256" key="2">
    <source>
        <dbReference type="SAM" id="Phobius"/>
    </source>
</evidence>
<evidence type="ECO:0000313" key="5">
    <source>
        <dbReference type="EMBL" id="MBK7674807.1"/>
    </source>
</evidence>
<keyword evidence="5" id="KW-0255">Endonuclease</keyword>
<dbReference type="PANTHER" id="PTHR30015">
    <property type="entry name" value="MRR RESTRICTION SYSTEM PROTEIN"/>
    <property type="match status" value="1"/>
</dbReference>
<protein>
    <submittedName>
        <fullName evidence="5">Restriction endonuclease</fullName>
    </submittedName>
</protein>
<dbReference type="InterPro" id="IPR052906">
    <property type="entry name" value="Type_IV_Methyl-Rstrct_Enzyme"/>
</dbReference>
<sequence>MARRRRTSPAEDLMDVVAMLPWWAGVALAVVSYLVLHRMAGQEVVAAVKPGEMGTMVTQTLWKTLATFGQYLLPLICVAGAGISAWRRRERRKLIADVGQSKAADALDGMNWREFEMLVGEAFRLQGYGVLETGGGGADGGVDLVLSKGTEKYLVQCKQWKAFKVGVDVVRELYGVMAAKGAAGGFVVTSGRFTEDAVAFASGRNLKLIDGPLLHGLIRQARNSRGQAPAPQSGPSLVSAAPADTPSVPGCPTCSKPMVKRTAKRGANAGEEFWGCSAYPGCRGTRQIG</sequence>
<dbReference type="GO" id="GO:0003677">
    <property type="term" value="F:DNA binding"/>
    <property type="evidence" value="ECO:0007669"/>
    <property type="project" value="InterPro"/>
</dbReference>
<dbReference type="PANTHER" id="PTHR30015:SF7">
    <property type="entry name" value="TYPE IV METHYL-DIRECTED RESTRICTION ENZYME ECOKMRR"/>
    <property type="match status" value="1"/>
</dbReference>
<dbReference type="AlphaFoldDB" id="A0A935PYT2"/>
<dbReference type="Pfam" id="PF04471">
    <property type="entry name" value="Mrr_cat"/>
    <property type="match status" value="1"/>
</dbReference>
<name>A0A935PYT2_9PROT</name>
<feature type="domain" description="Restriction endonuclease type IV Mrr" evidence="4">
    <location>
        <begin position="107"/>
        <end position="217"/>
    </location>
</feature>
<keyword evidence="2" id="KW-1133">Transmembrane helix</keyword>
<dbReference type="InterPro" id="IPR011335">
    <property type="entry name" value="Restrct_endonuc-II-like"/>
</dbReference>
<keyword evidence="2" id="KW-0472">Membrane</keyword>
<accession>A0A935PYT2</accession>
<evidence type="ECO:0000259" key="3">
    <source>
        <dbReference type="Pfam" id="PF01396"/>
    </source>
</evidence>
<evidence type="ECO:0000256" key="1">
    <source>
        <dbReference type="SAM" id="MobiDB-lite"/>
    </source>
</evidence>
<dbReference type="GO" id="GO:0015666">
    <property type="term" value="F:restriction endodeoxyribonuclease activity"/>
    <property type="evidence" value="ECO:0007669"/>
    <property type="project" value="TreeGrafter"/>
</dbReference>
<dbReference type="Gene3D" id="3.40.1350.10">
    <property type="match status" value="1"/>
</dbReference>
<feature type="transmembrane region" description="Helical" evidence="2">
    <location>
        <begin position="12"/>
        <end position="36"/>
    </location>
</feature>
<dbReference type="Proteomes" id="UP000697998">
    <property type="component" value="Unassembled WGS sequence"/>
</dbReference>
<keyword evidence="5" id="KW-0378">Hydrolase</keyword>
<keyword evidence="5" id="KW-0540">Nuclease</keyword>
<dbReference type="InterPro" id="IPR007560">
    <property type="entry name" value="Restrct_endonuc_IV_Mrr"/>
</dbReference>
<organism evidence="5 6">
    <name type="scientific">Candidatus Accumulibacter proximus</name>
    <dbReference type="NCBI Taxonomy" id="2954385"/>
    <lineage>
        <taxon>Bacteria</taxon>
        <taxon>Pseudomonadati</taxon>
        <taxon>Pseudomonadota</taxon>
        <taxon>Betaproteobacteria</taxon>
        <taxon>Candidatus Accumulibacter</taxon>
    </lineage>
</organism>
<proteinExistence type="predicted"/>
<evidence type="ECO:0000313" key="6">
    <source>
        <dbReference type="Proteomes" id="UP000697998"/>
    </source>
</evidence>
<dbReference type="GO" id="GO:0003916">
    <property type="term" value="F:DNA topoisomerase activity"/>
    <property type="evidence" value="ECO:0007669"/>
    <property type="project" value="InterPro"/>
</dbReference>
<dbReference type="Gene3D" id="3.30.65.10">
    <property type="entry name" value="Bacterial Topoisomerase I, domain 1"/>
    <property type="match status" value="1"/>
</dbReference>
<dbReference type="InterPro" id="IPR011856">
    <property type="entry name" value="tRNA_endonuc-like_dom_sf"/>
</dbReference>
<feature type="domain" description="DNA topoisomerase type IA zn finger" evidence="3">
    <location>
        <begin position="251"/>
        <end position="288"/>
    </location>
</feature>
<dbReference type="EMBL" id="JADJMH010000005">
    <property type="protein sequence ID" value="MBK7674807.1"/>
    <property type="molecule type" value="Genomic_DNA"/>
</dbReference>
<gene>
    <name evidence="5" type="ORF">IPJ27_08545</name>
</gene>
<feature type="transmembrane region" description="Helical" evidence="2">
    <location>
        <begin position="68"/>
        <end position="86"/>
    </location>
</feature>
<dbReference type="InterPro" id="IPR013498">
    <property type="entry name" value="Topo_IA_Znf"/>
</dbReference>
<feature type="region of interest" description="Disordered" evidence="1">
    <location>
        <begin position="223"/>
        <end position="253"/>
    </location>
</feature>
<dbReference type="GO" id="GO:0005694">
    <property type="term" value="C:chromosome"/>
    <property type="evidence" value="ECO:0007669"/>
    <property type="project" value="InterPro"/>
</dbReference>
<dbReference type="Pfam" id="PF01396">
    <property type="entry name" value="Zn_ribbon_Top1"/>
    <property type="match status" value="1"/>
</dbReference>
<reference evidence="5 6" key="1">
    <citation type="submission" date="2020-10" db="EMBL/GenBank/DDBJ databases">
        <title>Connecting structure to function with the recovery of over 1000 high-quality activated sludge metagenome-assembled genomes encoding full-length rRNA genes using long-read sequencing.</title>
        <authorList>
            <person name="Singleton C.M."/>
            <person name="Petriglieri F."/>
            <person name="Kristensen J.M."/>
            <person name="Kirkegaard R.H."/>
            <person name="Michaelsen T.Y."/>
            <person name="Andersen M.H."/>
            <person name="Karst S.M."/>
            <person name="Dueholm M.S."/>
            <person name="Nielsen P.H."/>
            <person name="Albertsen M."/>
        </authorList>
    </citation>
    <scope>NUCLEOTIDE SEQUENCE [LARGE SCALE GENOMIC DNA]</scope>
    <source>
        <strain evidence="5">EsbW_18-Q3-R4-48_BATAC.285</strain>
    </source>
</reference>
<keyword evidence="2" id="KW-0812">Transmembrane</keyword>
<comment type="caution">
    <text evidence="5">The sequence shown here is derived from an EMBL/GenBank/DDBJ whole genome shotgun (WGS) entry which is preliminary data.</text>
</comment>